<evidence type="ECO:0000256" key="4">
    <source>
        <dbReference type="ARBA" id="ARBA00022598"/>
    </source>
</evidence>
<dbReference type="GO" id="GO:0034355">
    <property type="term" value="P:NAD+ biosynthetic process via the salvage pathway"/>
    <property type="evidence" value="ECO:0007669"/>
    <property type="project" value="TreeGrafter"/>
</dbReference>
<evidence type="ECO:0000256" key="1">
    <source>
        <dbReference type="ARBA" id="ARBA00004952"/>
    </source>
</evidence>
<dbReference type="InterPro" id="IPR007229">
    <property type="entry name" value="Nic_PRibTrfase-Fam"/>
</dbReference>
<name>A0A645GBB9_9ZZZZ</name>
<protein>
    <recommendedName>
        <fullName evidence="2">nicotinate phosphoribosyltransferase</fullName>
        <ecNumber evidence="2">6.3.4.21</ecNumber>
    </recommendedName>
</protein>
<dbReference type="UniPathway" id="UPA00253">
    <property type="reaction ID" value="UER00457"/>
</dbReference>
<dbReference type="InterPro" id="IPR041619">
    <property type="entry name" value="NAPRTase_C"/>
</dbReference>
<dbReference type="Pfam" id="PF17956">
    <property type="entry name" value="NAPRTase_C"/>
    <property type="match status" value="1"/>
</dbReference>
<evidence type="ECO:0000256" key="3">
    <source>
        <dbReference type="ARBA" id="ARBA00022553"/>
    </source>
</evidence>
<gene>
    <name evidence="7" type="ORF">SDC9_171612</name>
</gene>
<dbReference type="SUPFAM" id="SSF51690">
    <property type="entry name" value="Nicotinate/Quinolinate PRTase C-terminal domain-like"/>
    <property type="match status" value="1"/>
</dbReference>
<dbReference type="GO" id="GO:0004516">
    <property type="term" value="F:nicotinate phosphoribosyltransferase activity"/>
    <property type="evidence" value="ECO:0007669"/>
    <property type="project" value="UniProtKB-EC"/>
</dbReference>
<sequence length="154" mass="18177">MAVDDKAGHPIPKIKLSENEEKITTPGFKKIYRLFARKDDRAIADVICHSDEIIDESQPYTIFDPIFTWKKKTLRNFYAKELQVPIFLNGKQVYQSPTVQEIAAYSKQELDKFWDEIKRFENPHGYYVDLSQRLWQTKQDLLNSLTDQFAEIED</sequence>
<keyword evidence="4" id="KW-0436">Ligase</keyword>
<comment type="caution">
    <text evidence="7">The sequence shown here is derived from an EMBL/GenBank/DDBJ whole genome shotgun (WGS) entry which is preliminary data.</text>
</comment>
<accession>A0A645GBB9</accession>
<dbReference type="AlphaFoldDB" id="A0A645GBB9"/>
<comment type="pathway">
    <text evidence="1">Cofactor biosynthesis; NAD(+) biosynthesis; nicotinate D-ribonucleotide from nicotinate: step 1/1.</text>
</comment>
<evidence type="ECO:0000259" key="6">
    <source>
        <dbReference type="Pfam" id="PF17956"/>
    </source>
</evidence>
<evidence type="ECO:0000256" key="2">
    <source>
        <dbReference type="ARBA" id="ARBA00013236"/>
    </source>
</evidence>
<keyword evidence="5" id="KW-0662">Pyridine nucleotide biosynthesis</keyword>
<reference evidence="7" key="1">
    <citation type="submission" date="2019-08" db="EMBL/GenBank/DDBJ databases">
        <authorList>
            <person name="Kucharzyk K."/>
            <person name="Murdoch R.W."/>
            <person name="Higgins S."/>
            <person name="Loffler F."/>
        </authorList>
    </citation>
    <scope>NUCLEOTIDE SEQUENCE</scope>
</reference>
<dbReference type="PANTHER" id="PTHR11098:SF1">
    <property type="entry name" value="NICOTINATE PHOSPHORIBOSYLTRANSFERASE"/>
    <property type="match status" value="1"/>
</dbReference>
<evidence type="ECO:0000313" key="7">
    <source>
        <dbReference type="EMBL" id="MPN24218.1"/>
    </source>
</evidence>
<dbReference type="PANTHER" id="PTHR11098">
    <property type="entry name" value="NICOTINATE PHOSPHORIBOSYLTRANSFERASE"/>
    <property type="match status" value="1"/>
</dbReference>
<dbReference type="EC" id="6.3.4.21" evidence="2"/>
<dbReference type="Gene3D" id="3.20.140.10">
    <property type="entry name" value="nicotinate phosphoribosyltransferase"/>
    <property type="match status" value="1"/>
</dbReference>
<feature type="domain" description="Nicotinate phosphoribosyltransferase C-terminal" evidence="6">
    <location>
        <begin position="29"/>
        <end position="138"/>
    </location>
</feature>
<dbReference type="EMBL" id="VSSQ01072998">
    <property type="protein sequence ID" value="MPN24218.1"/>
    <property type="molecule type" value="Genomic_DNA"/>
</dbReference>
<organism evidence="7">
    <name type="scientific">bioreactor metagenome</name>
    <dbReference type="NCBI Taxonomy" id="1076179"/>
    <lineage>
        <taxon>unclassified sequences</taxon>
        <taxon>metagenomes</taxon>
        <taxon>ecological metagenomes</taxon>
    </lineage>
</organism>
<proteinExistence type="predicted"/>
<dbReference type="GO" id="GO:0005829">
    <property type="term" value="C:cytosol"/>
    <property type="evidence" value="ECO:0007669"/>
    <property type="project" value="TreeGrafter"/>
</dbReference>
<keyword evidence="3" id="KW-0597">Phosphoprotein</keyword>
<evidence type="ECO:0000256" key="5">
    <source>
        <dbReference type="ARBA" id="ARBA00022642"/>
    </source>
</evidence>
<dbReference type="InterPro" id="IPR036068">
    <property type="entry name" value="Nicotinate_pribotase-like_C"/>
</dbReference>